<dbReference type="EMBL" id="JWJD01000001">
    <property type="protein sequence ID" value="KIH78133.1"/>
    <property type="molecule type" value="Genomic_DNA"/>
</dbReference>
<name>A0A0C2EHN9_9BACT</name>
<keyword evidence="2" id="KW-1185">Reference proteome</keyword>
<evidence type="ECO:0000313" key="2">
    <source>
        <dbReference type="Proteomes" id="UP000035068"/>
    </source>
</evidence>
<comment type="caution">
    <text evidence="1">The sequence shown here is derived from an EMBL/GenBank/DDBJ whole genome shotgun (WGS) entry which is preliminary data.</text>
</comment>
<dbReference type="Proteomes" id="UP000035068">
    <property type="component" value="Unassembled WGS sequence"/>
</dbReference>
<dbReference type="AlphaFoldDB" id="A0A0C2EHN9"/>
<dbReference type="RefSeq" id="WP_040096975.1">
    <property type="nucleotide sequence ID" value="NZ_JWJD01000001.1"/>
</dbReference>
<evidence type="ECO:0000313" key="1">
    <source>
        <dbReference type="EMBL" id="KIH78133.1"/>
    </source>
</evidence>
<proteinExistence type="predicted"/>
<protein>
    <submittedName>
        <fullName evidence="1">Uncharacterized protein</fullName>
    </submittedName>
</protein>
<sequence length="118" mass="13576">MKQLRAAFSGWRRSPKIVFWMAFAILLFLSHATTPERARKRQPRLHPGRQFQILQQFGVILSRRLKKRKKALVITDFVSFSLPRQLCGNKRRDGRGSFEEAVHALLDGVGMWLDAGTA</sequence>
<organism evidence="1 2">
    <name type="scientific">Geoalkalibacter ferrihydriticus DSM 17813</name>
    <dbReference type="NCBI Taxonomy" id="1121915"/>
    <lineage>
        <taxon>Bacteria</taxon>
        <taxon>Pseudomonadati</taxon>
        <taxon>Thermodesulfobacteriota</taxon>
        <taxon>Desulfuromonadia</taxon>
        <taxon>Desulfuromonadales</taxon>
        <taxon>Geoalkalibacteraceae</taxon>
        <taxon>Geoalkalibacter</taxon>
    </lineage>
</organism>
<gene>
    <name evidence="1" type="ORF">GFER_06065</name>
</gene>
<reference evidence="1 2" key="1">
    <citation type="submission" date="2014-12" db="EMBL/GenBank/DDBJ databases">
        <title>Genomes of Geoalkalibacter ferrihydriticus and Geoalkalibacter subterraneus, two haloalkaliphilic metal-reducing members of the Geobacteraceae.</title>
        <authorList>
            <person name="Badalamenti J.P."/>
            <person name="Torres C.I."/>
            <person name="Krajmalnik-Brown R."/>
            <person name="Bond D.R."/>
        </authorList>
    </citation>
    <scope>NUCLEOTIDE SEQUENCE [LARGE SCALE GENOMIC DNA]</scope>
    <source>
        <strain evidence="1 2">DSM 17813</strain>
    </source>
</reference>
<accession>A0A0C2EHN9</accession>